<dbReference type="PROSITE" id="PS50994">
    <property type="entry name" value="INTEGRASE"/>
    <property type="match status" value="1"/>
</dbReference>
<gene>
    <name evidence="2" type="ORF">RF55_9728</name>
</gene>
<proteinExistence type="predicted"/>
<dbReference type="InterPro" id="IPR012337">
    <property type="entry name" value="RNaseH-like_sf"/>
</dbReference>
<accession>A0A0J7KJA9</accession>
<dbReference type="PANTHER" id="PTHR42648">
    <property type="entry name" value="TRANSPOSASE, PUTATIVE-RELATED"/>
    <property type="match status" value="1"/>
</dbReference>
<dbReference type="GO" id="GO:0003676">
    <property type="term" value="F:nucleic acid binding"/>
    <property type="evidence" value="ECO:0007669"/>
    <property type="project" value="InterPro"/>
</dbReference>
<protein>
    <recommendedName>
        <fullName evidence="1">Integrase catalytic domain-containing protein</fullName>
    </recommendedName>
</protein>
<dbReference type="OrthoDB" id="7696201at2759"/>
<dbReference type="InterPro" id="IPR036397">
    <property type="entry name" value="RNaseH_sf"/>
</dbReference>
<dbReference type="Proteomes" id="UP000036403">
    <property type="component" value="Unassembled WGS sequence"/>
</dbReference>
<dbReference type="GO" id="GO:0015074">
    <property type="term" value="P:DNA integration"/>
    <property type="evidence" value="ECO:0007669"/>
    <property type="project" value="InterPro"/>
</dbReference>
<feature type="domain" description="Integrase catalytic" evidence="1">
    <location>
        <begin position="68"/>
        <end position="187"/>
    </location>
</feature>
<dbReference type="EMBL" id="LBMM01006548">
    <property type="protein sequence ID" value="KMQ90513.1"/>
    <property type="molecule type" value="Genomic_DNA"/>
</dbReference>
<evidence type="ECO:0000259" key="1">
    <source>
        <dbReference type="PROSITE" id="PS50994"/>
    </source>
</evidence>
<sequence>MKPWWHSMMVLVWNSIENWGISVSVILRKYKNCVMECLRMLLNVKMMLCVQFVCMPNRLDCLLRLKERATKPLQIIHLNLCGPIDPETYDGKRFSYIHYTHFCMVYLLANKSKVEKYSKQYLNEVEFHFDQKICKVRSNGSEYCSENLEEWYKMKGIIMNYTVLYSPQLNVKAERINHTLMEKVIDI</sequence>
<dbReference type="InterPro" id="IPR001584">
    <property type="entry name" value="Integrase_cat-core"/>
</dbReference>
<dbReference type="PaxDb" id="67767-A0A0J7KJA9"/>
<organism evidence="2 3">
    <name type="scientific">Lasius niger</name>
    <name type="common">Black garden ant</name>
    <dbReference type="NCBI Taxonomy" id="67767"/>
    <lineage>
        <taxon>Eukaryota</taxon>
        <taxon>Metazoa</taxon>
        <taxon>Ecdysozoa</taxon>
        <taxon>Arthropoda</taxon>
        <taxon>Hexapoda</taxon>
        <taxon>Insecta</taxon>
        <taxon>Pterygota</taxon>
        <taxon>Neoptera</taxon>
        <taxon>Endopterygota</taxon>
        <taxon>Hymenoptera</taxon>
        <taxon>Apocrita</taxon>
        <taxon>Aculeata</taxon>
        <taxon>Formicoidea</taxon>
        <taxon>Formicidae</taxon>
        <taxon>Formicinae</taxon>
        <taxon>Lasius</taxon>
        <taxon>Lasius</taxon>
    </lineage>
</organism>
<comment type="caution">
    <text evidence="2">The sequence shown here is derived from an EMBL/GenBank/DDBJ whole genome shotgun (WGS) entry which is preliminary data.</text>
</comment>
<dbReference type="SUPFAM" id="SSF53098">
    <property type="entry name" value="Ribonuclease H-like"/>
    <property type="match status" value="1"/>
</dbReference>
<evidence type="ECO:0000313" key="2">
    <source>
        <dbReference type="EMBL" id="KMQ90513.1"/>
    </source>
</evidence>
<dbReference type="STRING" id="67767.A0A0J7KJA9"/>
<evidence type="ECO:0000313" key="3">
    <source>
        <dbReference type="Proteomes" id="UP000036403"/>
    </source>
</evidence>
<reference evidence="2 3" key="1">
    <citation type="submission" date="2015-04" db="EMBL/GenBank/DDBJ databases">
        <title>Lasius niger genome sequencing.</title>
        <authorList>
            <person name="Konorov E.A."/>
            <person name="Nikitin M.A."/>
            <person name="Kirill M.V."/>
            <person name="Chang P."/>
        </authorList>
    </citation>
    <scope>NUCLEOTIDE SEQUENCE [LARGE SCALE GENOMIC DNA]</scope>
    <source>
        <tissue evidence="2">Whole</tissue>
    </source>
</reference>
<dbReference type="PANTHER" id="PTHR42648:SF28">
    <property type="entry name" value="TRANSPOSON-ENCODED PROTEIN WITH RIBONUCLEASE H-LIKE AND RETROVIRUS ZINC FINGER-LIKE DOMAINS"/>
    <property type="match status" value="1"/>
</dbReference>
<keyword evidence="3" id="KW-1185">Reference proteome</keyword>
<name>A0A0J7KJA9_LASNI</name>
<dbReference type="Gene3D" id="3.30.420.10">
    <property type="entry name" value="Ribonuclease H-like superfamily/Ribonuclease H"/>
    <property type="match status" value="1"/>
</dbReference>
<dbReference type="InterPro" id="IPR039537">
    <property type="entry name" value="Retrotran_Ty1/copia-like"/>
</dbReference>
<dbReference type="AlphaFoldDB" id="A0A0J7KJA9"/>